<evidence type="ECO:0000256" key="6">
    <source>
        <dbReference type="ARBA" id="ARBA00031445"/>
    </source>
</evidence>
<keyword evidence="5 10" id="KW-0808">Transferase</keyword>
<dbReference type="GO" id="GO:0043842">
    <property type="term" value="F:Kdo transferase activity"/>
    <property type="evidence" value="ECO:0007669"/>
    <property type="project" value="UniProtKB-EC"/>
</dbReference>
<dbReference type="GO" id="GO:0005886">
    <property type="term" value="C:plasma membrane"/>
    <property type="evidence" value="ECO:0007669"/>
    <property type="project" value="UniProtKB-SubCell"/>
</dbReference>
<accession>A0AAN0RHR1</accession>
<evidence type="ECO:0000259" key="11">
    <source>
        <dbReference type="Pfam" id="PF04413"/>
    </source>
</evidence>
<sequence length="409" mass="45624">MYQGATALITPILPWHLKRRKNNAKEHPKRWREKLGHACQPRPQGQLVWINAVGLGEVMALRGLIAALHAARPELHFLVTSTTLASAETFEKNLPPRTLHQFLPLDTPLYNRRFLDHWRPDLALWSEQDIWPGLVVETARRRIPQALINLRMAPSSFRRKRMARILFRALYQKFDLISAQEAQSAAAVAELSQRQDIQIGGSLKPHCPPLAYTSAAKQAFLEQIGERPIWLAASCHAADEDIALQVQRQVVEQGGSHLLILAPRFPDRRKEILAKLSGLRHAQRSQGEAPDTQTQVYLADTFSEMGLWYACSDHALIGGSFCAVEGHNPWEALQLGCAVMHGPRVANFAADYAALNAAQAATLTPRPEDLYAALQVPAARGLEGFERLQTDCQAKLDDLTGQLLERISP</sequence>
<dbReference type="KEGG" id="ptp:RCA23_c08950"/>
<dbReference type="AlphaFoldDB" id="A0AAN0RHR1"/>
<evidence type="ECO:0000256" key="2">
    <source>
        <dbReference type="ARBA" id="ARBA00004713"/>
    </source>
</evidence>
<evidence type="ECO:0000256" key="4">
    <source>
        <dbReference type="ARBA" id="ARBA00019077"/>
    </source>
</evidence>
<dbReference type="InterPro" id="IPR039901">
    <property type="entry name" value="Kdotransferase"/>
</dbReference>
<keyword evidence="12" id="KW-0328">Glycosyltransferase</keyword>
<evidence type="ECO:0000256" key="8">
    <source>
        <dbReference type="PIRSR" id="PIRSR639901-1"/>
    </source>
</evidence>
<comment type="pathway">
    <text evidence="2 10">Bacterial outer membrane biogenesis; LPS core biosynthesis.</text>
</comment>
<feature type="site" description="Transition state stabilizer" evidence="9">
    <location>
        <position position="204"/>
    </location>
</feature>
<evidence type="ECO:0000256" key="1">
    <source>
        <dbReference type="ARBA" id="ARBA00003394"/>
    </source>
</evidence>
<dbReference type="PANTHER" id="PTHR42755:SF1">
    <property type="entry name" value="3-DEOXY-D-MANNO-OCTULOSONIC ACID TRANSFERASE, MITOCHONDRIAL-RELATED"/>
    <property type="match status" value="1"/>
</dbReference>
<dbReference type="InterPro" id="IPR007507">
    <property type="entry name" value="Glycos_transf_N"/>
</dbReference>
<feature type="domain" description="3-deoxy-D-manno-octulosonic-acid transferase N-terminal" evidence="11">
    <location>
        <begin position="29"/>
        <end position="204"/>
    </location>
</feature>
<dbReference type="PANTHER" id="PTHR42755">
    <property type="entry name" value="3-DEOXY-MANNO-OCTULOSONATE CYTIDYLYLTRANSFERASE"/>
    <property type="match status" value="1"/>
</dbReference>
<feature type="active site" description="Proton acceptor" evidence="8">
    <location>
        <position position="57"/>
    </location>
</feature>
<protein>
    <recommendedName>
        <fullName evidence="4 10">3-deoxy-D-manno-octulosonic acid transferase</fullName>
        <shortName evidence="10">Kdo transferase</shortName>
        <ecNumber evidence="3 10">2.4.99.12</ecNumber>
    </recommendedName>
    <alternativeName>
        <fullName evidence="6 10">Lipid IV(A) 3-deoxy-D-manno-octulosonic acid transferase</fullName>
    </alternativeName>
</protein>
<gene>
    <name evidence="12" type="primary">waaA2</name>
    <name evidence="12" type="ORF">RCA23_c08950</name>
</gene>
<comment type="catalytic activity">
    <reaction evidence="7 10">
        <text>lipid IVA (E. coli) + CMP-3-deoxy-beta-D-manno-octulosonate = alpha-Kdo-(2-&gt;6)-lipid IVA (E. coli) + CMP + H(+)</text>
        <dbReference type="Rhea" id="RHEA:28066"/>
        <dbReference type="ChEBI" id="CHEBI:15378"/>
        <dbReference type="ChEBI" id="CHEBI:58603"/>
        <dbReference type="ChEBI" id="CHEBI:60364"/>
        <dbReference type="ChEBI" id="CHEBI:60377"/>
        <dbReference type="ChEBI" id="CHEBI:85987"/>
        <dbReference type="EC" id="2.4.99.12"/>
    </reaction>
</comment>
<keyword evidence="13" id="KW-1185">Reference proteome</keyword>
<comment type="subcellular location">
    <subcellularLocation>
        <location evidence="10">Cell membrane</location>
    </subcellularLocation>
</comment>
<dbReference type="EMBL" id="CP003984">
    <property type="protein sequence ID" value="AII86451.1"/>
    <property type="molecule type" value="Genomic_DNA"/>
</dbReference>
<evidence type="ECO:0000313" key="12">
    <source>
        <dbReference type="EMBL" id="AII86451.1"/>
    </source>
</evidence>
<dbReference type="Proteomes" id="UP000028680">
    <property type="component" value="Chromosome"/>
</dbReference>
<keyword evidence="10" id="KW-0472">Membrane</keyword>
<evidence type="ECO:0000313" key="13">
    <source>
        <dbReference type="Proteomes" id="UP000028680"/>
    </source>
</evidence>
<proteinExistence type="inferred from homology"/>
<dbReference type="Pfam" id="PF04413">
    <property type="entry name" value="Glycos_transf_N"/>
    <property type="match status" value="1"/>
</dbReference>
<evidence type="ECO:0000256" key="9">
    <source>
        <dbReference type="PIRSR" id="PIRSR639901-2"/>
    </source>
</evidence>
<keyword evidence="10" id="KW-1003">Cell membrane</keyword>
<dbReference type="Gene3D" id="3.40.50.2000">
    <property type="entry name" value="Glycogen Phosphorylase B"/>
    <property type="match status" value="1"/>
</dbReference>
<evidence type="ECO:0000256" key="3">
    <source>
        <dbReference type="ARBA" id="ARBA00012621"/>
    </source>
</evidence>
<evidence type="ECO:0000256" key="7">
    <source>
        <dbReference type="ARBA" id="ARBA00049183"/>
    </source>
</evidence>
<comment type="similarity">
    <text evidence="10">Belongs to the glycosyltransferase group 1 family.</text>
</comment>
<comment type="function">
    <text evidence="1 10">Involved in lipopolysaccharide (LPS) biosynthesis. Catalyzes the transfer of 3-deoxy-D-manno-octulosonate (Kdo) residue(s) from CMP-Kdo to lipid IV(A), the tetraacyldisaccharide-1,4'-bisphosphate precursor of lipid A.</text>
</comment>
<dbReference type="InterPro" id="IPR038107">
    <property type="entry name" value="Glycos_transf_N_sf"/>
</dbReference>
<dbReference type="GO" id="GO:0009245">
    <property type="term" value="P:lipid A biosynthetic process"/>
    <property type="evidence" value="ECO:0007669"/>
    <property type="project" value="TreeGrafter"/>
</dbReference>
<name>A0AAN0RHR1_9RHOB</name>
<evidence type="ECO:0000256" key="10">
    <source>
        <dbReference type="RuleBase" id="RU365103"/>
    </source>
</evidence>
<organism evidence="12 13">
    <name type="scientific">Planktomarina temperata RCA23</name>
    <dbReference type="NCBI Taxonomy" id="666509"/>
    <lineage>
        <taxon>Bacteria</taxon>
        <taxon>Pseudomonadati</taxon>
        <taxon>Pseudomonadota</taxon>
        <taxon>Alphaproteobacteria</taxon>
        <taxon>Rhodobacterales</taxon>
        <taxon>Paracoccaceae</taxon>
        <taxon>Planktomarina</taxon>
    </lineage>
</organism>
<dbReference type="Gene3D" id="3.40.50.11720">
    <property type="entry name" value="3-Deoxy-D-manno-octulosonic-acid transferase, N-terminal domain"/>
    <property type="match status" value="1"/>
</dbReference>
<keyword evidence="10" id="KW-0448">Lipopolysaccharide biosynthesis</keyword>
<reference evidence="12 13" key="1">
    <citation type="journal article" date="2014" name="ISME J.">
        <title>Adaptation of an abundant Roseobacter RCA organism to pelagic systems revealed by genomic and transcriptomic analyses.</title>
        <authorList>
            <person name="Voget S."/>
            <person name="Wemheuer B."/>
            <person name="Brinkhoff T."/>
            <person name="Vollmers J."/>
            <person name="Dietrich S."/>
            <person name="Giebel H.A."/>
            <person name="Beardsley C."/>
            <person name="Sardemann C."/>
            <person name="Bakenhus I."/>
            <person name="Billerbeck S."/>
            <person name="Daniel R."/>
            <person name="Simon M."/>
        </authorList>
    </citation>
    <scope>NUCLEOTIDE SEQUENCE [LARGE SCALE GENOMIC DNA]</scope>
    <source>
        <strain evidence="12 13">RCA23</strain>
    </source>
</reference>
<dbReference type="EC" id="2.4.99.12" evidence="3 10"/>
<dbReference type="GO" id="GO:0009244">
    <property type="term" value="P:lipopolysaccharide core region biosynthetic process"/>
    <property type="evidence" value="ECO:0007669"/>
    <property type="project" value="UniProtKB-UniRule"/>
</dbReference>
<feature type="site" description="Transition state stabilizer" evidence="9">
    <location>
        <position position="127"/>
    </location>
</feature>
<evidence type="ECO:0000256" key="5">
    <source>
        <dbReference type="ARBA" id="ARBA00022679"/>
    </source>
</evidence>